<evidence type="ECO:0000313" key="8">
    <source>
        <dbReference type="Proteomes" id="UP001306950"/>
    </source>
</evidence>
<dbReference type="PANTHER" id="PTHR35791">
    <property type="entry name" value="UPF0754 MEMBRANE PROTEIN YHEB"/>
    <property type="match status" value="1"/>
</dbReference>
<name>A0ABU7VYJ6_9BACL</name>
<comment type="subcellular location">
    <subcellularLocation>
        <location evidence="1">Endomembrane system</location>
    </subcellularLocation>
</comment>
<reference evidence="7 8" key="1">
    <citation type="submission" date="2024-02" db="EMBL/GenBank/DDBJ databases">
        <title>A nitrogen-fixing paenibacillus bacterium.</title>
        <authorList>
            <person name="Zhang W.L."/>
            <person name="Chen S.F."/>
        </authorList>
    </citation>
    <scope>NUCLEOTIDE SEQUENCE [LARGE SCALE GENOMIC DNA]</scope>
    <source>
        <strain evidence="7 8">M1</strain>
    </source>
</reference>
<comment type="similarity">
    <text evidence="2">Belongs to the UPF0754 family.</text>
</comment>
<dbReference type="RefSeq" id="WP_331848966.1">
    <property type="nucleotide sequence ID" value="NZ_JAZHPZ010000019.1"/>
</dbReference>
<keyword evidence="5 6" id="KW-0472">Membrane</keyword>
<evidence type="ECO:0000256" key="4">
    <source>
        <dbReference type="ARBA" id="ARBA00022989"/>
    </source>
</evidence>
<proteinExistence type="inferred from homology"/>
<dbReference type="Proteomes" id="UP001306950">
    <property type="component" value="Unassembled WGS sequence"/>
</dbReference>
<evidence type="ECO:0000256" key="1">
    <source>
        <dbReference type="ARBA" id="ARBA00004308"/>
    </source>
</evidence>
<keyword evidence="3 6" id="KW-0812">Transmembrane</keyword>
<comment type="caution">
    <text evidence="7">The sequence shown here is derived from an EMBL/GenBank/DDBJ whole genome shotgun (WGS) entry which is preliminary data.</text>
</comment>
<evidence type="ECO:0000313" key="7">
    <source>
        <dbReference type="EMBL" id="MEF2968845.1"/>
    </source>
</evidence>
<sequence length="387" mass="42810">MADWLYIVVSVAVAAFVGGVTNHFAIKMLFHPRNPVYIGKFHVPFTPGLIPKRRDDIAESLGKVVADYLVTTEGLQELMLRPAFRSQSEQYLQSLLSRLGESDITLKQALQKIWKQEEWDTARRRLADTGRAAADRGLRLLWDRLDLGERKLGELIPSWNGETRKRWSQAASGAVLEAVVEELLSAEGQRLLKNMAEGMMDKAGGFLGTMAAIFVDEDKLVRKLTPALVLSLQGEEARGKVAKAIEGRLEVYGEKPLAELFASLTGSGAEEWLSGKVRELPLEKWLESAEGIRISALVAPWQSRVEAAIPAVAERLLGLIVKGVPAAMKAIELPKLVQEQVQKFPVERLEEVILSVSGKEFRAITWLGVFLGGIIGLFQSAFMLWVG</sequence>
<evidence type="ECO:0000256" key="5">
    <source>
        <dbReference type="ARBA" id="ARBA00023136"/>
    </source>
</evidence>
<gene>
    <name evidence="7" type="ORF">V3851_23905</name>
</gene>
<accession>A0ABU7VYJ6</accession>
<feature type="transmembrane region" description="Helical" evidence="6">
    <location>
        <begin position="363"/>
        <end position="386"/>
    </location>
</feature>
<dbReference type="Pfam" id="PF04286">
    <property type="entry name" value="DUF445"/>
    <property type="match status" value="1"/>
</dbReference>
<dbReference type="EMBL" id="JAZHPZ010000019">
    <property type="protein sequence ID" value="MEF2968845.1"/>
    <property type="molecule type" value="Genomic_DNA"/>
</dbReference>
<keyword evidence="8" id="KW-1185">Reference proteome</keyword>
<dbReference type="PANTHER" id="PTHR35791:SF1">
    <property type="entry name" value="UPF0754 MEMBRANE PROTEIN YHEB"/>
    <property type="match status" value="1"/>
</dbReference>
<feature type="transmembrane region" description="Helical" evidence="6">
    <location>
        <begin position="6"/>
        <end position="25"/>
    </location>
</feature>
<evidence type="ECO:0000256" key="2">
    <source>
        <dbReference type="ARBA" id="ARBA00008053"/>
    </source>
</evidence>
<dbReference type="InterPro" id="IPR007383">
    <property type="entry name" value="DUF445"/>
</dbReference>
<evidence type="ECO:0000256" key="6">
    <source>
        <dbReference type="SAM" id="Phobius"/>
    </source>
</evidence>
<protein>
    <submittedName>
        <fullName evidence="7">DUF445 family protein</fullName>
    </submittedName>
</protein>
<keyword evidence="4 6" id="KW-1133">Transmembrane helix</keyword>
<organism evidence="7 8">
    <name type="scientific">Paenibacillus haidiansis</name>
    <dbReference type="NCBI Taxonomy" id="1574488"/>
    <lineage>
        <taxon>Bacteria</taxon>
        <taxon>Bacillati</taxon>
        <taxon>Bacillota</taxon>
        <taxon>Bacilli</taxon>
        <taxon>Bacillales</taxon>
        <taxon>Paenibacillaceae</taxon>
        <taxon>Paenibacillus</taxon>
    </lineage>
</organism>
<evidence type="ECO:0000256" key="3">
    <source>
        <dbReference type="ARBA" id="ARBA00022692"/>
    </source>
</evidence>